<name>X0SHL8_9ZZZZ</name>
<comment type="caution">
    <text evidence="1">The sequence shown here is derived from an EMBL/GenBank/DDBJ whole genome shotgun (WGS) entry which is preliminary data.</text>
</comment>
<organism evidence="1">
    <name type="scientific">marine sediment metagenome</name>
    <dbReference type="NCBI Taxonomy" id="412755"/>
    <lineage>
        <taxon>unclassified sequences</taxon>
        <taxon>metagenomes</taxon>
        <taxon>ecological metagenomes</taxon>
    </lineage>
</organism>
<dbReference type="EMBL" id="BARS01005567">
    <property type="protein sequence ID" value="GAF75407.1"/>
    <property type="molecule type" value="Genomic_DNA"/>
</dbReference>
<proteinExistence type="predicted"/>
<dbReference type="AlphaFoldDB" id="X0SHL8"/>
<feature type="non-terminal residue" evidence="1">
    <location>
        <position position="1"/>
    </location>
</feature>
<reference evidence="1" key="1">
    <citation type="journal article" date="2014" name="Front. Microbiol.">
        <title>High frequency of phylogenetically diverse reductive dehalogenase-homologous genes in deep subseafloor sedimentary metagenomes.</title>
        <authorList>
            <person name="Kawai M."/>
            <person name="Futagami T."/>
            <person name="Toyoda A."/>
            <person name="Takaki Y."/>
            <person name="Nishi S."/>
            <person name="Hori S."/>
            <person name="Arai W."/>
            <person name="Tsubouchi T."/>
            <person name="Morono Y."/>
            <person name="Uchiyama I."/>
            <person name="Ito T."/>
            <person name="Fujiyama A."/>
            <person name="Inagaki F."/>
            <person name="Takami H."/>
        </authorList>
    </citation>
    <scope>NUCLEOTIDE SEQUENCE</scope>
    <source>
        <strain evidence="1">Expedition CK06-06</strain>
    </source>
</reference>
<gene>
    <name evidence="1" type="ORF">S01H1_10928</name>
</gene>
<protein>
    <submittedName>
        <fullName evidence="1">Uncharacterized protein</fullName>
    </submittedName>
</protein>
<evidence type="ECO:0000313" key="1">
    <source>
        <dbReference type="EMBL" id="GAF75407.1"/>
    </source>
</evidence>
<sequence>NGRGNLIANNGTIRDYNLFCVDSALSHVITFPIDSGYSAGGEIKYTVEINDSDRDSTLTEVGTIRYAFTRKLDGTFVRSIEAADASPFIETWPDTGPTVTTQWIATFSSGYARVYVRFHCNLVDPTIRCWYNFHHGGRGSVNHMSY</sequence>
<accession>X0SHL8</accession>